<keyword evidence="2" id="KW-1185">Reference proteome</keyword>
<accession>A0A1D1WB78</accession>
<sequence>MNVSPFLVIPEDPVGLKDVRDFTADEGTVEGVTQSGMSRMTSGTQLTRQAVAPQLVDKFFATTNMGLTEPSPKTQTN</sequence>
<proteinExistence type="predicted"/>
<dbReference type="Proteomes" id="UP000186922">
    <property type="component" value="Unassembled WGS sequence"/>
</dbReference>
<name>A0A1D1WB78_RAMVA</name>
<organism evidence="1 2">
    <name type="scientific">Ramazzottius varieornatus</name>
    <name type="common">Water bear</name>
    <name type="synonym">Tardigrade</name>
    <dbReference type="NCBI Taxonomy" id="947166"/>
    <lineage>
        <taxon>Eukaryota</taxon>
        <taxon>Metazoa</taxon>
        <taxon>Ecdysozoa</taxon>
        <taxon>Tardigrada</taxon>
        <taxon>Eutardigrada</taxon>
        <taxon>Parachela</taxon>
        <taxon>Hypsibioidea</taxon>
        <taxon>Ramazzottiidae</taxon>
        <taxon>Ramazzottius</taxon>
    </lineage>
</organism>
<dbReference type="AlphaFoldDB" id="A0A1D1WB78"/>
<dbReference type="EMBL" id="BDGG01000019">
    <property type="protein sequence ID" value="GAV08769.1"/>
    <property type="molecule type" value="Genomic_DNA"/>
</dbReference>
<reference evidence="1 2" key="1">
    <citation type="journal article" date="2016" name="Nat. Commun.">
        <title>Extremotolerant tardigrade genome and improved radiotolerance of human cultured cells by tardigrade-unique protein.</title>
        <authorList>
            <person name="Hashimoto T."/>
            <person name="Horikawa D.D."/>
            <person name="Saito Y."/>
            <person name="Kuwahara H."/>
            <person name="Kozuka-Hata H."/>
            <person name="Shin-I T."/>
            <person name="Minakuchi Y."/>
            <person name="Ohishi K."/>
            <person name="Motoyama A."/>
            <person name="Aizu T."/>
            <person name="Enomoto A."/>
            <person name="Kondo K."/>
            <person name="Tanaka S."/>
            <person name="Hara Y."/>
            <person name="Koshikawa S."/>
            <person name="Sagara H."/>
            <person name="Miura T."/>
            <person name="Yokobori S."/>
            <person name="Miyagawa K."/>
            <person name="Suzuki Y."/>
            <person name="Kubo T."/>
            <person name="Oyama M."/>
            <person name="Kohara Y."/>
            <person name="Fujiyama A."/>
            <person name="Arakawa K."/>
            <person name="Katayama T."/>
            <person name="Toyoda A."/>
            <person name="Kunieda T."/>
        </authorList>
    </citation>
    <scope>NUCLEOTIDE SEQUENCE [LARGE SCALE GENOMIC DNA]</scope>
    <source>
        <strain evidence="1 2">YOKOZUNA-1</strain>
    </source>
</reference>
<evidence type="ECO:0000313" key="2">
    <source>
        <dbReference type="Proteomes" id="UP000186922"/>
    </source>
</evidence>
<comment type="caution">
    <text evidence="1">The sequence shown here is derived from an EMBL/GenBank/DDBJ whole genome shotgun (WGS) entry which is preliminary data.</text>
</comment>
<gene>
    <name evidence="1" type="primary">RvY_18415-1</name>
    <name evidence="1" type="synonym">RvY_18415.1</name>
    <name evidence="1" type="ORF">RvY_18415</name>
</gene>
<protein>
    <submittedName>
        <fullName evidence="1">Uncharacterized protein</fullName>
    </submittedName>
</protein>
<evidence type="ECO:0000313" key="1">
    <source>
        <dbReference type="EMBL" id="GAV08769.1"/>
    </source>
</evidence>